<dbReference type="GO" id="GO:0008832">
    <property type="term" value="F:dGTPase activity"/>
    <property type="evidence" value="ECO:0007669"/>
    <property type="project" value="UniProtKB-EC"/>
</dbReference>
<dbReference type="InterPro" id="IPR023293">
    <property type="entry name" value="dGTP_triP_hydro_central_sf"/>
</dbReference>
<dbReference type="PANTHER" id="PTHR11373">
    <property type="entry name" value="DEOXYNUCLEOSIDE TRIPHOSPHATE TRIPHOSPHOHYDROLASE"/>
    <property type="match status" value="1"/>
</dbReference>
<dbReference type="InterPro" id="IPR026875">
    <property type="entry name" value="PHydrolase_assoc_dom"/>
</dbReference>
<gene>
    <name evidence="2" type="primary">dgt</name>
    <name evidence="2" type="ORF">CROST_002650</name>
</gene>
<evidence type="ECO:0000256" key="1">
    <source>
        <dbReference type="ARBA" id="ARBA00022801"/>
    </source>
</evidence>
<sequence length="471" mass="55091">MEHKLQWEKLLCGKRERPSTASNNHRNEFDKDYDRIVYSSSIRRLQDKAQVFPLQENDFTRTRLTHSIEVSALAKSLGMSIGEILRKNKEMDEKQERELASLLQVSGLVHDLGNPPFGHYGEQIIRNWFEKEYKKEESILRNIEGIEKTDFTNFDGNAQTFRILTKLQLLNDHNGANFSYATLATIMKYPWDSFNNKCIEHEGKFGYFSSEKDIVGRIRECTGLESGVRHPATFLLEAADDMAYLCADIEDAVKKRIIPWDKEYKKIKDSLKREEYNTYKEMFRKIDENNMIASNNKIPEEDLISVQNFKISAQGLMIRCVVDEFMSKYDYIMNGKYECNELLDNSKAKLLKKELKRLEKSYCYSNKEVLTLELAGDNVINGLLDRFVNELANCSENPEKNIKERFGKLYQLISENFRHVCLYDYQEKSIKDDFTKTKTYDRLLLITDFISGMTDSYAVKLYKELRGIKLP</sequence>
<dbReference type="RefSeq" id="WP_077833299.1">
    <property type="nucleotide sequence ID" value="NZ_CP096983.1"/>
</dbReference>
<dbReference type="EC" id="3.1.5.1" evidence="2"/>
<dbReference type="EMBL" id="CP096983">
    <property type="protein sequence ID" value="URZ09584.1"/>
    <property type="molecule type" value="Genomic_DNA"/>
</dbReference>
<dbReference type="AlphaFoldDB" id="A0A1S8L3L4"/>
<dbReference type="InterPro" id="IPR006261">
    <property type="entry name" value="dGTPase"/>
</dbReference>
<proteinExistence type="predicted"/>
<dbReference type="CDD" id="cd00077">
    <property type="entry name" value="HDc"/>
    <property type="match status" value="1"/>
</dbReference>
<dbReference type="SMART" id="SM00471">
    <property type="entry name" value="HDc"/>
    <property type="match status" value="1"/>
</dbReference>
<dbReference type="Proteomes" id="UP000190951">
    <property type="component" value="Chromosome"/>
</dbReference>
<dbReference type="KEGG" id="crw:CROST_002650"/>
<dbReference type="Pfam" id="PF13286">
    <property type="entry name" value="HD_assoc"/>
    <property type="match status" value="1"/>
</dbReference>
<dbReference type="STRING" id="84029.CROST_26650"/>
<dbReference type="PROSITE" id="PS51831">
    <property type="entry name" value="HD"/>
    <property type="match status" value="1"/>
</dbReference>
<organism evidence="2 3">
    <name type="scientific">Clostridium felsineum</name>
    <dbReference type="NCBI Taxonomy" id="36839"/>
    <lineage>
        <taxon>Bacteria</taxon>
        <taxon>Bacillati</taxon>
        <taxon>Bacillota</taxon>
        <taxon>Clostridia</taxon>
        <taxon>Eubacteriales</taxon>
        <taxon>Clostridiaceae</taxon>
        <taxon>Clostridium</taxon>
    </lineage>
</organism>
<protein>
    <submittedName>
        <fullName evidence="2">Deoxyguanosinetriphosphate triphosphohydrolase</fullName>
        <ecNumber evidence="2">3.1.5.1</ecNumber>
    </submittedName>
</protein>
<dbReference type="GO" id="GO:0006203">
    <property type="term" value="P:dGTP catabolic process"/>
    <property type="evidence" value="ECO:0007669"/>
    <property type="project" value="TreeGrafter"/>
</dbReference>
<accession>A0A1S8L3L4</accession>
<dbReference type="PANTHER" id="PTHR11373:SF32">
    <property type="entry name" value="DEOXYGUANOSINETRIPHOSPHATE TRIPHOSPHOHYDROLASE"/>
    <property type="match status" value="1"/>
</dbReference>
<dbReference type="InterPro" id="IPR003607">
    <property type="entry name" value="HD/PDEase_dom"/>
</dbReference>
<name>A0A1S8L3L4_9CLOT</name>
<keyword evidence="3" id="KW-1185">Reference proteome</keyword>
<dbReference type="SUPFAM" id="SSF109604">
    <property type="entry name" value="HD-domain/PDEase-like"/>
    <property type="match status" value="1"/>
</dbReference>
<dbReference type="NCBIfam" id="TIGR01353">
    <property type="entry name" value="dGTP_triPase"/>
    <property type="match status" value="1"/>
</dbReference>
<dbReference type="Gene3D" id="1.10.3550.10">
    <property type="entry name" value="eoxyguanosinetriphosphate triphosphohydrolase domain-like"/>
    <property type="match status" value="1"/>
</dbReference>
<dbReference type="InterPro" id="IPR050135">
    <property type="entry name" value="dGTPase-like"/>
</dbReference>
<dbReference type="Gene3D" id="1.10.3410.10">
    <property type="entry name" value="putative deoxyguanosinetriphosphate triphosphohydrolase like domain"/>
    <property type="match status" value="1"/>
</dbReference>
<dbReference type="InterPro" id="IPR006674">
    <property type="entry name" value="HD_domain"/>
</dbReference>
<dbReference type="Pfam" id="PF01966">
    <property type="entry name" value="HD"/>
    <property type="match status" value="1"/>
</dbReference>
<evidence type="ECO:0000313" key="2">
    <source>
        <dbReference type="EMBL" id="URZ09584.1"/>
    </source>
</evidence>
<keyword evidence="1 2" id="KW-0378">Hydrolase</keyword>
<dbReference type="Gene3D" id="1.10.3210.10">
    <property type="entry name" value="Hypothetical protein af1432"/>
    <property type="match status" value="1"/>
</dbReference>
<evidence type="ECO:0000313" key="3">
    <source>
        <dbReference type="Proteomes" id="UP000190951"/>
    </source>
</evidence>
<dbReference type="InterPro" id="IPR027432">
    <property type="entry name" value="dGTP_triphosphohydrolase_C"/>
</dbReference>
<reference evidence="2 3" key="1">
    <citation type="submission" date="2022-04" db="EMBL/GenBank/DDBJ databases">
        <title>Genome sequence of C. roseum typestrain.</title>
        <authorList>
            <person name="Poehlein A."/>
            <person name="Schoch T."/>
            <person name="Duerre P."/>
            <person name="Daniel R."/>
        </authorList>
    </citation>
    <scope>NUCLEOTIDE SEQUENCE [LARGE SCALE GENOMIC DNA]</scope>
    <source>
        <strain evidence="2 3">DSM 7320</strain>
    </source>
</reference>